<keyword evidence="3" id="KW-1185">Reference proteome</keyword>
<dbReference type="Pfam" id="PF13448">
    <property type="entry name" value="DUF4114"/>
    <property type="match status" value="1"/>
</dbReference>
<dbReference type="AlphaFoldDB" id="A0A3M9NDJ5"/>
<dbReference type="OrthoDB" id="1204817at2"/>
<sequence length="243" mass="26816">MQNKIYLPLIGLLVVISSCRKDPVTKPVEFKSTAYNTLSSYDLTGKPDNLLHESVSPDLLQFIDTLLPDGKNLSVTHPELFNNPEIGDITITQPSTVYITFVKQSGANNNSIAFYTYPTNKPPTKPEDIKQITYFFPSAGSLSPLVAGDKVNLGNFEPGISIGFVLMQDAWNAKKHDLNNDAVHFCTNDALNPEVDPKLKKHGVLISYPPTKKVLIGFEDYDRTSSGCDNDFNDVVVYATVTN</sequence>
<feature type="domain" description="DUF4114" evidence="1">
    <location>
        <begin position="156"/>
        <end position="241"/>
    </location>
</feature>
<name>A0A3M9NDJ5_9BACT</name>
<dbReference type="RefSeq" id="WP_123121280.1">
    <property type="nucleotide sequence ID" value="NZ_RJJR01000011.1"/>
</dbReference>
<comment type="caution">
    <text evidence="2">The sequence shown here is derived from an EMBL/GenBank/DDBJ whole genome shotgun (WGS) entry which is preliminary data.</text>
</comment>
<protein>
    <submittedName>
        <fullName evidence="2">DUF4114 domain-containing protein</fullName>
    </submittedName>
</protein>
<dbReference type="PROSITE" id="PS51257">
    <property type="entry name" value="PROKAR_LIPOPROTEIN"/>
    <property type="match status" value="1"/>
</dbReference>
<accession>A0A3M9NDJ5</accession>
<dbReference type="EMBL" id="RJJR01000011">
    <property type="protein sequence ID" value="RNI35293.1"/>
    <property type="molecule type" value="Genomic_DNA"/>
</dbReference>
<dbReference type="Proteomes" id="UP000267223">
    <property type="component" value="Unassembled WGS sequence"/>
</dbReference>
<reference evidence="2 3" key="1">
    <citation type="submission" date="2018-11" db="EMBL/GenBank/DDBJ databases">
        <title>Draft genome sequence of Ferruginibacter sp. BO-59.</title>
        <authorList>
            <person name="Im W.T."/>
        </authorList>
    </citation>
    <scope>NUCLEOTIDE SEQUENCE [LARGE SCALE GENOMIC DNA]</scope>
    <source>
        <strain evidence="2 3">BO-59</strain>
    </source>
</reference>
<gene>
    <name evidence="2" type="ORF">EFY79_13650</name>
</gene>
<dbReference type="InterPro" id="IPR025193">
    <property type="entry name" value="DUF4114"/>
</dbReference>
<proteinExistence type="predicted"/>
<evidence type="ECO:0000313" key="3">
    <source>
        <dbReference type="Proteomes" id="UP000267223"/>
    </source>
</evidence>
<evidence type="ECO:0000259" key="1">
    <source>
        <dbReference type="Pfam" id="PF13448"/>
    </source>
</evidence>
<evidence type="ECO:0000313" key="2">
    <source>
        <dbReference type="EMBL" id="RNI35293.1"/>
    </source>
</evidence>
<organism evidence="2 3">
    <name type="scientific">Hanamia caeni</name>
    <dbReference type="NCBI Taxonomy" id="2294116"/>
    <lineage>
        <taxon>Bacteria</taxon>
        <taxon>Pseudomonadati</taxon>
        <taxon>Bacteroidota</taxon>
        <taxon>Chitinophagia</taxon>
        <taxon>Chitinophagales</taxon>
        <taxon>Chitinophagaceae</taxon>
        <taxon>Hanamia</taxon>
    </lineage>
</organism>